<feature type="non-terminal residue" evidence="1">
    <location>
        <position position="1"/>
    </location>
</feature>
<name>X6M267_RETFI</name>
<proteinExistence type="predicted"/>
<gene>
    <name evidence="1" type="ORF">RFI_30311</name>
</gene>
<organism evidence="1 2">
    <name type="scientific">Reticulomyxa filosa</name>
    <dbReference type="NCBI Taxonomy" id="46433"/>
    <lineage>
        <taxon>Eukaryota</taxon>
        <taxon>Sar</taxon>
        <taxon>Rhizaria</taxon>
        <taxon>Retaria</taxon>
        <taxon>Foraminifera</taxon>
        <taxon>Monothalamids</taxon>
        <taxon>Reticulomyxidae</taxon>
        <taxon>Reticulomyxa</taxon>
    </lineage>
</organism>
<comment type="caution">
    <text evidence="1">The sequence shown here is derived from an EMBL/GenBank/DDBJ whole genome shotgun (WGS) entry which is preliminary data.</text>
</comment>
<sequence>TFKQVYEKGVKELQVQLTTYWDYIIVEEFKHKCPDLMDDWSCNVMHRLMNLKPCNEMSLVGHEDHCIYLSLCRTLDHVLMTTIPLNKPHLINEHGLIQPYLVAYFTSNGSSIDNNKEWLKKYIKNATILKDSGSNESMKHLYCSDNKSLSPREENISSTVKDWPQNCNLRSHNVRYRIRLDSVVYEWFRNQKYKRFVFKRRNHNKAIHEEKSNNENIKNGVKGGNKSNASKKCSLSFVEIPSHSELMKILSKQLKVKYDDVYNGIAVEQAIVAKANIHTIQNGAFYRRDESTDQTYFQLYLNSTERN</sequence>
<keyword evidence="2" id="KW-1185">Reference proteome</keyword>
<protein>
    <submittedName>
        <fullName evidence="1">Uncharacterized protein</fullName>
    </submittedName>
</protein>
<dbReference type="Proteomes" id="UP000023152">
    <property type="component" value="Unassembled WGS sequence"/>
</dbReference>
<accession>X6M267</accession>
<evidence type="ECO:0000313" key="2">
    <source>
        <dbReference type="Proteomes" id="UP000023152"/>
    </source>
</evidence>
<evidence type="ECO:0000313" key="1">
    <source>
        <dbReference type="EMBL" id="ETO07080.1"/>
    </source>
</evidence>
<dbReference type="AlphaFoldDB" id="X6M267"/>
<dbReference type="EMBL" id="ASPP01026525">
    <property type="protein sequence ID" value="ETO07080.1"/>
    <property type="molecule type" value="Genomic_DNA"/>
</dbReference>
<reference evidence="1 2" key="1">
    <citation type="journal article" date="2013" name="Curr. Biol.">
        <title>The Genome of the Foraminiferan Reticulomyxa filosa.</title>
        <authorList>
            <person name="Glockner G."/>
            <person name="Hulsmann N."/>
            <person name="Schleicher M."/>
            <person name="Noegel A.A."/>
            <person name="Eichinger L."/>
            <person name="Gallinger C."/>
            <person name="Pawlowski J."/>
            <person name="Sierra R."/>
            <person name="Euteneuer U."/>
            <person name="Pillet L."/>
            <person name="Moustafa A."/>
            <person name="Platzer M."/>
            <person name="Groth M."/>
            <person name="Szafranski K."/>
            <person name="Schliwa M."/>
        </authorList>
    </citation>
    <scope>NUCLEOTIDE SEQUENCE [LARGE SCALE GENOMIC DNA]</scope>
</reference>